<proteinExistence type="predicted"/>
<sequence>MNLIGEEVKLKSLFVKRVENGRENSWYNINFNTFDVEYLDKKAICKIDKASKEYDILLNADYGNKC</sequence>
<dbReference type="RefSeq" id="WP_212140091.1">
    <property type="nucleotide sequence ID" value="NZ_JAGSSW010000002.1"/>
</dbReference>
<dbReference type="EMBL" id="JAGSSW010000002">
    <property type="protein sequence ID" value="MBR8463530.1"/>
    <property type="molecule type" value="Genomic_DNA"/>
</dbReference>
<accession>A0ABS5HH22</accession>
<reference evidence="1 2" key="1">
    <citation type="submission" date="2021-04" db="EMBL/GenBank/DDBJ databases">
        <title>Molecular and phenotypic characterization and identification of bacterial isolates recovered from the Anatolian ground squirrels (Spermophilus xanthoprymnus) and which have the potential to form a new species in the Campylobacter genus.</title>
        <authorList>
            <person name="Aydin F."/>
            <person name="Abay S."/>
            <person name="Kayman T."/>
            <person name="Karakaya E."/>
            <person name="Mustak H.K."/>
            <person name="Mustak I.B."/>
            <person name="Bilgin N."/>
            <person name="Duzler A."/>
            <person name="Sahin O."/>
            <person name="Guran O."/>
            <person name="Saticioglu I.B."/>
        </authorList>
    </citation>
    <scope>NUCLEOTIDE SEQUENCE [LARGE SCALE GENOMIC DNA]</scope>
    <source>
        <strain evidence="2">faydin-G24</strain>
    </source>
</reference>
<organism evidence="1 2">
    <name type="scientific">Campylobacter anatolicus</name>
    <dbReference type="NCBI Taxonomy" id="2829105"/>
    <lineage>
        <taxon>Bacteria</taxon>
        <taxon>Pseudomonadati</taxon>
        <taxon>Campylobacterota</taxon>
        <taxon>Epsilonproteobacteria</taxon>
        <taxon>Campylobacterales</taxon>
        <taxon>Campylobacteraceae</taxon>
        <taxon>Campylobacter</taxon>
    </lineage>
</organism>
<evidence type="ECO:0000313" key="1">
    <source>
        <dbReference type="EMBL" id="MBR8463530.1"/>
    </source>
</evidence>
<evidence type="ECO:0000313" key="2">
    <source>
        <dbReference type="Proteomes" id="UP000682951"/>
    </source>
</evidence>
<name>A0ABS5HH22_9BACT</name>
<gene>
    <name evidence="1" type="ORF">KDD93_02960</name>
</gene>
<comment type="caution">
    <text evidence="1">The sequence shown here is derived from an EMBL/GenBank/DDBJ whole genome shotgun (WGS) entry which is preliminary data.</text>
</comment>
<protein>
    <submittedName>
        <fullName evidence="1">Uncharacterized protein</fullName>
    </submittedName>
</protein>
<dbReference type="Proteomes" id="UP000682951">
    <property type="component" value="Unassembled WGS sequence"/>
</dbReference>
<keyword evidence="2" id="KW-1185">Reference proteome</keyword>